<dbReference type="InterPro" id="IPR036691">
    <property type="entry name" value="Endo/exonu/phosph_ase_sf"/>
</dbReference>
<sequence>MRTTVATWNSQGYNNAKWDIVKQLARSCSVICLQEAGALASEPAGTQRDGLYIYGWSGADTDAYRNNRVSLAIVSTQQATSIGFSFGYDRGLGYITIGNMLYGTWHEKRGNGGIAQALIGALRETGATTCIIGGDFNDQTFTVHALGSSSRSRMTIRSVDSSAYNFAYSGTPTHKVSGHNLDRVYVSNNLTIIHHWAISVPVSDHNPVCATVVDSTADMTYWESFKSLFA</sequence>
<evidence type="ECO:0000259" key="1">
    <source>
        <dbReference type="Pfam" id="PF03372"/>
    </source>
</evidence>
<dbReference type="Gene3D" id="3.60.10.10">
    <property type="entry name" value="Endonuclease/exonuclease/phosphatase"/>
    <property type="match status" value="1"/>
</dbReference>
<keyword evidence="3" id="KW-1185">Reference proteome</keyword>
<reference evidence="2 3" key="1">
    <citation type="submission" date="2019-12" db="EMBL/GenBank/DDBJ databases">
        <title>Paraburkholderia acidiphila 7Q-K02 sp. nov and Paraburkholderia acidisoli DHF22 sp. nov., two strains isolated from forest soil.</title>
        <authorList>
            <person name="Gao Z."/>
            <person name="Qiu L."/>
        </authorList>
    </citation>
    <scope>NUCLEOTIDE SEQUENCE [LARGE SCALE GENOMIC DNA]</scope>
    <source>
        <strain evidence="2 3">7Q-K02</strain>
    </source>
</reference>
<dbReference type="GO" id="GO:0003824">
    <property type="term" value="F:catalytic activity"/>
    <property type="evidence" value="ECO:0007669"/>
    <property type="project" value="InterPro"/>
</dbReference>
<dbReference type="OrthoDB" id="9065754at2"/>
<dbReference type="InterPro" id="IPR005135">
    <property type="entry name" value="Endo/exonuclease/phosphatase"/>
</dbReference>
<accession>A0A7Z2JCJ9</accession>
<name>A0A7Z2JCJ9_9BURK</name>
<dbReference type="AlphaFoldDB" id="A0A7Z2JCJ9"/>
<protein>
    <recommendedName>
        <fullName evidence="1">Endonuclease/exonuclease/phosphatase domain-containing protein</fullName>
    </recommendedName>
</protein>
<dbReference type="EMBL" id="CP046911">
    <property type="protein sequence ID" value="QGZ58524.1"/>
    <property type="molecule type" value="Genomic_DNA"/>
</dbReference>
<dbReference type="Proteomes" id="UP000434209">
    <property type="component" value="Chromosome 3"/>
</dbReference>
<dbReference type="RefSeq" id="WP_158761458.1">
    <property type="nucleotide sequence ID" value="NZ_CP046911.1"/>
</dbReference>
<feature type="domain" description="Endonuclease/exonuclease/phosphatase" evidence="1">
    <location>
        <begin position="6"/>
        <end position="205"/>
    </location>
</feature>
<proteinExistence type="predicted"/>
<dbReference type="KEGG" id="pacp:FAZ97_26425"/>
<organism evidence="2 3">
    <name type="scientific">Paraburkholderia acidiphila</name>
    <dbReference type="NCBI Taxonomy" id="2571747"/>
    <lineage>
        <taxon>Bacteria</taxon>
        <taxon>Pseudomonadati</taxon>
        <taxon>Pseudomonadota</taxon>
        <taxon>Betaproteobacteria</taxon>
        <taxon>Burkholderiales</taxon>
        <taxon>Burkholderiaceae</taxon>
        <taxon>Paraburkholderia</taxon>
    </lineage>
</organism>
<dbReference type="SUPFAM" id="SSF56219">
    <property type="entry name" value="DNase I-like"/>
    <property type="match status" value="1"/>
</dbReference>
<dbReference type="Pfam" id="PF03372">
    <property type="entry name" value="Exo_endo_phos"/>
    <property type="match status" value="1"/>
</dbReference>
<gene>
    <name evidence="2" type="ORF">FAZ97_26425</name>
</gene>
<evidence type="ECO:0000313" key="3">
    <source>
        <dbReference type="Proteomes" id="UP000434209"/>
    </source>
</evidence>
<evidence type="ECO:0000313" key="2">
    <source>
        <dbReference type="EMBL" id="QGZ58524.1"/>
    </source>
</evidence>